<dbReference type="NCBIfam" id="TIGR03141">
    <property type="entry name" value="cytochro_ccmD"/>
    <property type="match status" value="1"/>
</dbReference>
<comment type="function">
    <text evidence="1 12">Required for the export of heme to the periplasm for the biogenesis of c-type cytochromes.</text>
</comment>
<evidence type="ECO:0000256" key="11">
    <source>
        <dbReference type="ARBA" id="ARBA00023136"/>
    </source>
</evidence>
<comment type="caution">
    <text evidence="13">The sequence shown here is derived from an EMBL/GenBank/DDBJ whole genome shotgun (WGS) entry which is preliminary data.</text>
</comment>
<keyword evidence="8 12" id="KW-0812">Transmembrane</keyword>
<keyword evidence="11 12" id="KW-0472">Membrane</keyword>
<evidence type="ECO:0000256" key="12">
    <source>
        <dbReference type="RuleBase" id="RU363101"/>
    </source>
</evidence>
<comment type="similarity">
    <text evidence="3 12">Belongs to the CcmD/CycX/HelD family.</text>
</comment>
<evidence type="ECO:0000313" key="13">
    <source>
        <dbReference type="EMBL" id="MFC0201517.1"/>
    </source>
</evidence>
<evidence type="ECO:0000256" key="9">
    <source>
        <dbReference type="ARBA" id="ARBA00022748"/>
    </source>
</evidence>
<gene>
    <name evidence="13" type="primary">ccmD</name>
    <name evidence="13" type="ORF">ACFFIZ_14685</name>
</gene>
<comment type="subcellular location">
    <subcellularLocation>
        <location evidence="2 12">Cell inner membrane</location>
        <topology evidence="2 12">Single-pass membrane protein</topology>
    </subcellularLocation>
</comment>
<keyword evidence="10 12" id="KW-1133">Transmembrane helix</keyword>
<keyword evidence="9 12" id="KW-0201">Cytochrome c-type biogenesis</keyword>
<keyword evidence="7 12" id="KW-0997">Cell inner membrane</keyword>
<evidence type="ECO:0000256" key="5">
    <source>
        <dbReference type="ARBA" id="ARBA00022448"/>
    </source>
</evidence>
<accession>A0ABV6CM91</accession>
<dbReference type="EMBL" id="JBHLWQ010000137">
    <property type="protein sequence ID" value="MFC0201517.1"/>
    <property type="molecule type" value="Genomic_DNA"/>
</dbReference>
<evidence type="ECO:0000256" key="7">
    <source>
        <dbReference type="ARBA" id="ARBA00022519"/>
    </source>
</evidence>
<feature type="transmembrane region" description="Helical" evidence="12">
    <location>
        <begin position="12"/>
        <end position="30"/>
    </location>
</feature>
<evidence type="ECO:0000256" key="1">
    <source>
        <dbReference type="ARBA" id="ARBA00002442"/>
    </source>
</evidence>
<evidence type="ECO:0000256" key="10">
    <source>
        <dbReference type="ARBA" id="ARBA00022989"/>
    </source>
</evidence>
<keyword evidence="5 12" id="KW-0813">Transport</keyword>
<evidence type="ECO:0000313" key="14">
    <source>
        <dbReference type="Proteomes" id="UP001589795"/>
    </source>
</evidence>
<proteinExistence type="inferred from homology"/>
<dbReference type="Pfam" id="PF04995">
    <property type="entry name" value="CcmD"/>
    <property type="match status" value="1"/>
</dbReference>
<protein>
    <recommendedName>
        <fullName evidence="4 12">Heme exporter protein D</fullName>
    </recommendedName>
</protein>
<evidence type="ECO:0000256" key="6">
    <source>
        <dbReference type="ARBA" id="ARBA00022475"/>
    </source>
</evidence>
<dbReference type="Proteomes" id="UP001589795">
    <property type="component" value="Unassembled WGS sequence"/>
</dbReference>
<organism evidence="13 14">
    <name type="scientific">Paracoccus rhizosphaerae</name>
    <dbReference type="NCBI Taxonomy" id="1133347"/>
    <lineage>
        <taxon>Bacteria</taxon>
        <taxon>Pseudomonadati</taxon>
        <taxon>Pseudomonadota</taxon>
        <taxon>Alphaproteobacteria</taxon>
        <taxon>Rhodobacterales</taxon>
        <taxon>Paracoccaceae</taxon>
        <taxon>Paracoccus</taxon>
    </lineage>
</organism>
<sequence length="47" mass="5069">MIDLGKYAATVWLAYGVGLALLAGLIWQTVAANARARRALEEHDKNG</sequence>
<evidence type="ECO:0000256" key="4">
    <source>
        <dbReference type="ARBA" id="ARBA00016461"/>
    </source>
</evidence>
<reference evidence="13 14" key="1">
    <citation type="submission" date="2024-09" db="EMBL/GenBank/DDBJ databases">
        <authorList>
            <person name="Sun Q."/>
            <person name="Mori K."/>
        </authorList>
    </citation>
    <scope>NUCLEOTIDE SEQUENCE [LARGE SCALE GENOMIC DNA]</scope>
    <source>
        <strain evidence="13 14">CCM 7904</strain>
    </source>
</reference>
<keyword evidence="14" id="KW-1185">Reference proteome</keyword>
<dbReference type="InterPro" id="IPR007078">
    <property type="entry name" value="Haem_export_protD_CcmD"/>
</dbReference>
<keyword evidence="6 12" id="KW-1003">Cell membrane</keyword>
<evidence type="ECO:0000256" key="2">
    <source>
        <dbReference type="ARBA" id="ARBA00004377"/>
    </source>
</evidence>
<name>A0ABV6CM91_9RHOB</name>
<evidence type="ECO:0000256" key="3">
    <source>
        <dbReference type="ARBA" id="ARBA00008741"/>
    </source>
</evidence>
<evidence type="ECO:0000256" key="8">
    <source>
        <dbReference type="ARBA" id="ARBA00022692"/>
    </source>
</evidence>
<dbReference type="RefSeq" id="WP_265506532.1">
    <property type="nucleotide sequence ID" value="NZ_JAOTBE010000014.1"/>
</dbReference>